<sequence>MDGAPVDRRAIHEELERAQAVFHALVDRASPADLRRRTDGTRWTNGQMLFHMFFGYLVVRRLLGLVRLMGRLPDPVGRVFARALDAGTRPFHLVNYLGSCGGALAFHGPRLTRWFDRTVAALHDQLDGEPEEALRRGMHFPVRWDPFFRDRMSLAEVYHYGTEHFDFHRRQLTLSSAA</sequence>
<name>A0A917GQD8_9MICC</name>
<reference evidence="2" key="2">
    <citation type="submission" date="2020-09" db="EMBL/GenBank/DDBJ databases">
        <authorList>
            <person name="Sun Q."/>
            <person name="Zhou Y."/>
        </authorList>
    </citation>
    <scope>NUCLEOTIDE SEQUENCE</scope>
    <source>
        <strain evidence="2">CGMCC 1.12187</strain>
    </source>
</reference>
<keyword evidence="3" id="KW-1185">Reference proteome</keyword>
<dbReference type="Pfam" id="PF12867">
    <property type="entry name" value="DinB_2"/>
    <property type="match status" value="1"/>
</dbReference>
<reference evidence="2" key="1">
    <citation type="journal article" date="2014" name="Int. J. Syst. Evol. Microbiol.">
        <title>Complete genome sequence of Corynebacterium casei LMG S-19264T (=DSM 44701T), isolated from a smear-ripened cheese.</title>
        <authorList>
            <consortium name="US DOE Joint Genome Institute (JGI-PGF)"/>
            <person name="Walter F."/>
            <person name="Albersmeier A."/>
            <person name="Kalinowski J."/>
            <person name="Ruckert C."/>
        </authorList>
    </citation>
    <scope>NUCLEOTIDE SEQUENCE</scope>
    <source>
        <strain evidence="2">CGMCC 1.12187</strain>
    </source>
</reference>
<dbReference type="AlphaFoldDB" id="A0A917GQD8"/>
<dbReference type="InterPro" id="IPR034660">
    <property type="entry name" value="DinB/YfiT-like"/>
</dbReference>
<evidence type="ECO:0000313" key="3">
    <source>
        <dbReference type="Proteomes" id="UP000638848"/>
    </source>
</evidence>
<dbReference type="SUPFAM" id="SSF109854">
    <property type="entry name" value="DinB/YfiT-like putative metalloenzymes"/>
    <property type="match status" value="1"/>
</dbReference>
<evidence type="ECO:0000259" key="1">
    <source>
        <dbReference type="Pfam" id="PF12867"/>
    </source>
</evidence>
<dbReference type="Gene3D" id="1.20.120.450">
    <property type="entry name" value="dinb family like domain"/>
    <property type="match status" value="1"/>
</dbReference>
<gene>
    <name evidence="2" type="ORF">GCM10011374_15270</name>
</gene>
<feature type="domain" description="DinB-like" evidence="1">
    <location>
        <begin position="14"/>
        <end position="172"/>
    </location>
</feature>
<dbReference type="Proteomes" id="UP000638848">
    <property type="component" value="Unassembled WGS sequence"/>
</dbReference>
<dbReference type="EMBL" id="BMEQ01000006">
    <property type="protein sequence ID" value="GGG53327.1"/>
    <property type="molecule type" value="Genomic_DNA"/>
</dbReference>
<dbReference type="RefSeq" id="WP_188535858.1">
    <property type="nucleotide sequence ID" value="NZ_BMEQ01000006.1"/>
</dbReference>
<evidence type="ECO:0000313" key="2">
    <source>
        <dbReference type="EMBL" id="GGG53327.1"/>
    </source>
</evidence>
<comment type="caution">
    <text evidence="2">The sequence shown here is derived from an EMBL/GenBank/DDBJ whole genome shotgun (WGS) entry which is preliminary data.</text>
</comment>
<protein>
    <recommendedName>
        <fullName evidence="1">DinB-like domain-containing protein</fullName>
    </recommendedName>
</protein>
<accession>A0A917GQD8</accession>
<proteinExistence type="predicted"/>
<organism evidence="2 3">
    <name type="scientific">Kocuria dechangensis</name>
    <dbReference type="NCBI Taxonomy" id="1176249"/>
    <lineage>
        <taxon>Bacteria</taxon>
        <taxon>Bacillati</taxon>
        <taxon>Actinomycetota</taxon>
        <taxon>Actinomycetes</taxon>
        <taxon>Micrococcales</taxon>
        <taxon>Micrococcaceae</taxon>
        <taxon>Kocuria</taxon>
    </lineage>
</organism>
<dbReference type="InterPro" id="IPR024775">
    <property type="entry name" value="DinB-like"/>
</dbReference>